<reference evidence="2 3" key="1">
    <citation type="journal article" date="2012" name="PLoS Pathog.">
        <title>Diverse lifestyles and strategies of plant pathogenesis encoded in the genomes of eighteen Dothideomycetes fungi.</title>
        <authorList>
            <person name="Ohm R.A."/>
            <person name="Feau N."/>
            <person name="Henrissat B."/>
            <person name="Schoch C.L."/>
            <person name="Horwitz B.A."/>
            <person name="Barry K.W."/>
            <person name="Condon B.J."/>
            <person name="Copeland A.C."/>
            <person name="Dhillon B."/>
            <person name="Glaser F."/>
            <person name="Hesse C.N."/>
            <person name="Kosti I."/>
            <person name="LaButti K."/>
            <person name="Lindquist E.A."/>
            <person name="Lucas S."/>
            <person name="Salamov A.A."/>
            <person name="Bradshaw R.E."/>
            <person name="Ciuffetti L."/>
            <person name="Hamelin R.C."/>
            <person name="Kema G.H.J."/>
            <person name="Lawrence C."/>
            <person name="Scott J.A."/>
            <person name="Spatafora J.W."/>
            <person name="Turgeon B.G."/>
            <person name="de Wit P.J.G.M."/>
            <person name="Zhong S."/>
            <person name="Goodwin S.B."/>
            <person name="Grigoriev I.V."/>
        </authorList>
    </citation>
    <scope>NUCLEOTIDE SEQUENCE [LARGE SCALE GENOMIC DNA]</scope>
    <source>
        <strain evidence="2 3">SO2202</strain>
    </source>
</reference>
<dbReference type="RefSeq" id="XP_016760329.1">
    <property type="nucleotide sequence ID" value="XM_016905868.1"/>
</dbReference>
<protein>
    <recommendedName>
        <fullName evidence="4">CID domain-containing protein</fullName>
    </recommendedName>
</protein>
<gene>
    <name evidence="2" type="ORF">SEPMUDRAFT_149942</name>
</gene>
<evidence type="ECO:0000256" key="1">
    <source>
        <dbReference type="SAM" id="MobiDB-lite"/>
    </source>
</evidence>
<sequence>MSLYSTPDEAKASHPGVKDAKHYERIYDLLQQSKQALLDSALEKDYNAKNSLTPTMLFVSILVHNGMHPDTAEAVAAMICKTLKLGTVENIQRCKAAIMVCVLPQGRESRDAFHNLMIALSISSEDVLWTDDEVSVDANGQNIRPPSPHTTRLRGLRLVANILRSVLEEVPADTPPYKDYAREDDSPLSIAWMLQRLIMHLVALASCASGRDPEDKQAQLHKFVEYCAMHCSQVFIKAELRTLNEIITYPDHRSPAQLNEEELDNANSGYRAALNGESIVPERHGVASNRNAPWHQLPATNGMRQQRERSSAIHARAMPLGGYSLTDAGKLWDDETRSATRDVMKEMFQQYKPIDAEDIQDIDDLGCIVWKDPERPTRNYWGFSDEGLAAMRTNQKAEREKKTAVAMEYEDLDRPRATRTTEIERARDLATRGRGGSGGRGGRGRGGYRGGRGY</sequence>
<evidence type="ECO:0000313" key="2">
    <source>
        <dbReference type="EMBL" id="EMF12208.1"/>
    </source>
</evidence>
<keyword evidence="3" id="KW-1185">Reference proteome</keyword>
<organism evidence="2 3">
    <name type="scientific">Sphaerulina musiva (strain SO2202)</name>
    <name type="common">Poplar stem canker fungus</name>
    <name type="synonym">Septoria musiva</name>
    <dbReference type="NCBI Taxonomy" id="692275"/>
    <lineage>
        <taxon>Eukaryota</taxon>
        <taxon>Fungi</taxon>
        <taxon>Dikarya</taxon>
        <taxon>Ascomycota</taxon>
        <taxon>Pezizomycotina</taxon>
        <taxon>Dothideomycetes</taxon>
        <taxon>Dothideomycetidae</taxon>
        <taxon>Mycosphaerellales</taxon>
        <taxon>Mycosphaerellaceae</taxon>
        <taxon>Sphaerulina</taxon>
    </lineage>
</organism>
<dbReference type="OrthoDB" id="21470at2759"/>
<accession>N1QFW4</accession>
<dbReference type="Proteomes" id="UP000016931">
    <property type="component" value="Unassembled WGS sequence"/>
</dbReference>
<evidence type="ECO:0008006" key="4">
    <source>
        <dbReference type="Google" id="ProtNLM"/>
    </source>
</evidence>
<feature type="compositionally biased region" description="Basic and acidic residues" evidence="1">
    <location>
        <begin position="416"/>
        <end position="431"/>
    </location>
</feature>
<proteinExistence type="predicted"/>
<dbReference type="eggNOG" id="ENOG502RUPH">
    <property type="taxonomic scope" value="Eukaryota"/>
</dbReference>
<evidence type="ECO:0000313" key="3">
    <source>
        <dbReference type="Proteomes" id="UP000016931"/>
    </source>
</evidence>
<dbReference type="HOGENOM" id="CLU_602916_0_0_1"/>
<dbReference type="STRING" id="692275.N1QFW4"/>
<dbReference type="GeneID" id="27903005"/>
<name>N1QFW4_SPHMS</name>
<dbReference type="AlphaFoldDB" id="N1QFW4"/>
<feature type="compositionally biased region" description="Gly residues" evidence="1">
    <location>
        <begin position="433"/>
        <end position="454"/>
    </location>
</feature>
<dbReference type="EMBL" id="KB456265">
    <property type="protein sequence ID" value="EMF12208.1"/>
    <property type="molecule type" value="Genomic_DNA"/>
</dbReference>
<feature type="region of interest" description="Disordered" evidence="1">
    <location>
        <begin position="416"/>
        <end position="454"/>
    </location>
</feature>